<accession>A0A067M9B6</accession>
<sequence>MSAAVTQFGMPSIAVAQTEWRPGNAARDDDCQTYGSRRILVIWLYLRCASQARGASCQKPRYIRTITINMSVTRRLVPPDVVCRWLASPSAVTVRIQARHLLAVVLRAQKFLLISRLRHPPVPHRERSEMAPLNTRLNADVFKCIVDHIYDLHSINTILEAIPVTHPFLPVALKARCERPLLLRNESLEHTQHLIGFILSHQTWLAQSIRRLDLVFDPARSDSSTPLAPPPARLLELLCAALNLQEFSWCGFPGPAVGDSAILDTLGGLERLRSAIVDCSTGRNRERGVEDDHDLWGLAPFLSKLGPTLSSIEFIGTDEDAYKIIASYSASLVALHTLKLDLTRGRWDWDGYGSPQSGPSDEYQFQRLGCASRIRRFELIAPDLSLRALGGPLCLIDPSSLVELRLNVVHCFDWTPVRRIRSFLALNPKDFPRLRHLEIHDQTWNAGRMSWDRPDPRQFQESGRIYYGLHDFLFGLAGLERLWVDEKVLLVPERHIEDDAWASVVELLPARGSMQTSEWLKAAQCLGGLSSVRAGLGPLDAAALRSLVECCDATRLRQLGFEWDWHAYGPNRPLPQEFLDVVSALPLLVDIHILWPRPGAVDHHADLDTLADVRAIFLTCPHVCRVGIGKNIVWERALCPLSTGDRDHLPVMTLIDTRGQDPSRVIPDFFNSGFDPRPRPTADLDTVVDYTEPLLRTLSRIPPDMITEIV</sequence>
<keyword evidence="2" id="KW-1185">Reference proteome</keyword>
<gene>
    <name evidence="1" type="ORF">BOTBODRAFT_573119</name>
</gene>
<dbReference type="Proteomes" id="UP000027195">
    <property type="component" value="Unassembled WGS sequence"/>
</dbReference>
<reference evidence="2" key="1">
    <citation type="journal article" date="2014" name="Proc. Natl. Acad. Sci. U.S.A.">
        <title>Extensive sampling of basidiomycete genomes demonstrates inadequacy of the white-rot/brown-rot paradigm for wood decay fungi.</title>
        <authorList>
            <person name="Riley R."/>
            <person name="Salamov A.A."/>
            <person name="Brown D.W."/>
            <person name="Nagy L.G."/>
            <person name="Floudas D."/>
            <person name="Held B.W."/>
            <person name="Levasseur A."/>
            <person name="Lombard V."/>
            <person name="Morin E."/>
            <person name="Otillar R."/>
            <person name="Lindquist E.A."/>
            <person name="Sun H."/>
            <person name="LaButti K.M."/>
            <person name="Schmutz J."/>
            <person name="Jabbour D."/>
            <person name="Luo H."/>
            <person name="Baker S.E."/>
            <person name="Pisabarro A.G."/>
            <person name="Walton J.D."/>
            <person name="Blanchette R.A."/>
            <person name="Henrissat B."/>
            <person name="Martin F."/>
            <person name="Cullen D."/>
            <person name="Hibbett D.S."/>
            <person name="Grigoriev I.V."/>
        </authorList>
    </citation>
    <scope>NUCLEOTIDE SEQUENCE [LARGE SCALE GENOMIC DNA]</scope>
    <source>
        <strain evidence="2">FD-172 SS1</strain>
    </source>
</reference>
<dbReference type="AlphaFoldDB" id="A0A067M9B6"/>
<proteinExistence type="predicted"/>
<name>A0A067M9B6_BOTB1</name>
<protein>
    <submittedName>
        <fullName evidence="1">Uncharacterized protein</fullName>
    </submittedName>
</protein>
<evidence type="ECO:0000313" key="2">
    <source>
        <dbReference type="Proteomes" id="UP000027195"/>
    </source>
</evidence>
<organism evidence="1 2">
    <name type="scientific">Botryobasidium botryosum (strain FD-172 SS1)</name>
    <dbReference type="NCBI Taxonomy" id="930990"/>
    <lineage>
        <taxon>Eukaryota</taxon>
        <taxon>Fungi</taxon>
        <taxon>Dikarya</taxon>
        <taxon>Basidiomycota</taxon>
        <taxon>Agaricomycotina</taxon>
        <taxon>Agaricomycetes</taxon>
        <taxon>Cantharellales</taxon>
        <taxon>Botryobasidiaceae</taxon>
        <taxon>Botryobasidium</taxon>
    </lineage>
</organism>
<dbReference type="InParanoid" id="A0A067M9B6"/>
<evidence type="ECO:0000313" key="1">
    <source>
        <dbReference type="EMBL" id="KDQ08191.1"/>
    </source>
</evidence>
<dbReference type="HOGENOM" id="CLU_388817_0_0_1"/>
<dbReference type="OrthoDB" id="3015518at2759"/>
<dbReference type="EMBL" id="KL198094">
    <property type="protein sequence ID" value="KDQ08191.1"/>
    <property type="molecule type" value="Genomic_DNA"/>
</dbReference>